<keyword evidence="1" id="KW-0472">Membrane</keyword>
<proteinExistence type="predicted"/>
<keyword evidence="1" id="KW-1133">Transmembrane helix</keyword>
<dbReference type="AlphaFoldDB" id="A0AB36J3T8"/>
<evidence type="ECO:0000313" key="3">
    <source>
        <dbReference type="Proteomes" id="UP000187323"/>
    </source>
</evidence>
<sequence length="82" mass="9376">MTFRQVLKHRRSIVRSMKLLISRQRLAAAGLVIKIFMHLVTMYGKGNSMDVSPLGFLLKKQVRSLLLDAHTATERIAIKEEI</sequence>
<keyword evidence="1" id="KW-0812">Transmembrane</keyword>
<name>A0AB36J3T8_9BACL</name>
<protein>
    <submittedName>
        <fullName evidence="2">Uncharacterized protein</fullName>
    </submittedName>
</protein>
<organism evidence="2 3">
    <name type="scientific">Paenibacillus odorifer</name>
    <dbReference type="NCBI Taxonomy" id="189426"/>
    <lineage>
        <taxon>Bacteria</taxon>
        <taxon>Bacillati</taxon>
        <taxon>Bacillota</taxon>
        <taxon>Bacilli</taxon>
        <taxon>Bacillales</taxon>
        <taxon>Paenibacillaceae</taxon>
        <taxon>Paenibacillus</taxon>
    </lineage>
</organism>
<evidence type="ECO:0000313" key="2">
    <source>
        <dbReference type="EMBL" id="OME11386.1"/>
    </source>
</evidence>
<dbReference type="EMBL" id="MPTO01000039">
    <property type="protein sequence ID" value="OME11386.1"/>
    <property type="molecule type" value="Genomic_DNA"/>
</dbReference>
<accession>A0AB36J3T8</accession>
<feature type="transmembrane region" description="Helical" evidence="1">
    <location>
        <begin position="26"/>
        <end position="44"/>
    </location>
</feature>
<comment type="caution">
    <text evidence="2">The sequence shown here is derived from an EMBL/GenBank/DDBJ whole genome shotgun (WGS) entry which is preliminary data.</text>
</comment>
<dbReference type="Proteomes" id="UP000187323">
    <property type="component" value="Unassembled WGS sequence"/>
</dbReference>
<reference evidence="2 3" key="1">
    <citation type="submission" date="2016-10" db="EMBL/GenBank/DDBJ databases">
        <title>Paenibacillus species isolates.</title>
        <authorList>
            <person name="Beno S.M."/>
        </authorList>
    </citation>
    <scope>NUCLEOTIDE SEQUENCE [LARGE SCALE GENOMIC DNA]</scope>
    <source>
        <strain evidence="2 3">FSL H7-0918</strain>
    </source>
</reference>
<evidence type="ECO:0000256" key="1">
    <source>
        <dbReference type="SAM" id="Phobius"/>
    </source>
</evidence>
<gene>
    <name evidence="2" type="ORF">BSK47_28820</name>
</gene>